<sequence length="631" mass="72475">MVTYFNLIGSTQETAVNHQKIIIQDDFILQSSYKSLQAEPAIPNKVEDIDYLVNLNGNLRYTSKYHLMGEDPPQLVVRRGKTFGVNVKFTRPFNKEKDHLTISAVWTDIANESKIYKYSMDCNCAHTFNIAKKLWSWSAILFKIRKDGLWASIVLSPPNNCLIGKFYLIINTIWEGEINTFKAPMPIYMLFNPWHSSDTAYLPNSIDRADTVLNDVGIIYRGISTSIESTTWKYGQFDKDVLLAVLTMISKFGELEINNWSNCLSIIDAVAKAISSIIENDDNTNVSFAPYGSAYILNQWYETDLPVKYGCCYVNSGIMTTAYRALGICARAVTGYDFGINADQSYTIDFFYLDDFNERLKYNNYKPEASYCYHTWCEVFMKRTDIDEKYSGWQAVESDAGPCPVRAVKTANLDVPWDADYFYSGLNSDVRIWKVRKGKPLRLMGRETERIGTYVTTKGFKLNKIIDLTPFYHDKKQMTKERVLLATTLRNADEVYNNFEKNPLLKDIYIKLRPTKNVKFGDSVIVSVHIKNFSHSSLEAEFCLQAVSFLNSGHPKELIKSINISIVVKRGATQELKLVVGPEEYFKYLVDDWLLKVYASASLPKYNHEFLDYHVVRVFPPNLTFQVLYFC</sequence>
<dbReference type="KEGG" id="clec:106664616"/>
<reference evidence="3" key="1">
    <citation type="submission" date="2022-01" db="UniProtKB">
        <authorList>
            <consortium name="EnsemblMetazoa"/>
        </authorList>
    </citation>
    <scope>IDENTIFICATION</scope>
</reference>
<dbReference type="AlphaFoldDB" id="A0A8I6RPT7"/>
<dbReference type="InterPro" id="IPR050779">
    <property type="entry name" value="Transglutaminase"/>
</dbReference>
<dbReference type="InterPro" id="IPR036985">
    <property type="entry name" value="Transglutaminase-like_sf"/>
</dbReference>
<name>A0A8I6RPT7_CIMLE</name>
<dbReference type="InterPro" id="IPR014756">
    <property type="entry name" value="Ig_E-set"/>
</dbReference>
<proteinExistence type="inferred from homology"/>
<organism evidence="3 4">
    <name type="scientific">Cimex lectularius</name>
    <name type="common">Bed bug</name>
    <name type="synonym">Acanthia lectularia</name>
    <dbReference type="NCBI Taxonomy" id="79782"/>
    <lineage>
        <taxon>Eukaryota</taxon>
        <taxon>Metazoa</taxon>
        <taxon>Ecdysozoa</taxon>
        <taxon>Arthropoda</taxon>
        <taxon>Hexapoda</taxon>
        <taxon>Insecta</taxon>
        <taxon>Pterygota</taxon>
        <taxon>Neoptera</taxon>
        <taxon>Paraneoptera</taxon>
        <taxon>Hemiptera</taxon>
        <taxon>Heteroptera</taxon>
        <taxon>Panheteroptera</taxon>
        <taxon>Cimicomorpha</taxon>
        <taxon>Cimicidae</taxon>
        <taxon>Cimex</taxon>
    </lineage>
</organism>
<comment type="similarity">
    <text evidence="1">Belongs to the transglutaminase superfamily. Transglutaminase family.</text>
</comment>
<dbReference type="GO" id="GO:0003810">
    <property type="term" value="F:protein-glutamine gamma-glutamyltransferase activity"/>
    <property type="evidence" value="ECO:0007669"/>
    <property type="project" value="InterPro"/>
</dbReference>
<dbReference type="InterPro" id="IPR038765">
    <property type="entry name" value="Papain-like_cys_pep_sf"/>
</dbReference>
<dbReference type="InterPro" id="IPR001102">
    <property type="entry name" value="Transglutaminase_N"/>
</dbReference>
<dbReference type="Pfam" id="PF00868">
    <property type="entry name" value="Transglut_N"/>
    <property type="match status" value="1"/>
</dbReference>
<protein>
    <recommendedName>
        <fullName evidence="2">Transglutaminase-like domain-containing protein</fullName>
    </recommendedName>
</protein>
<dbReference type="Proteomes" id="UP000494040">
    <property type="component" value="Unassembled WGS sequence"/>
</dbReference>
<evidence type="ECO:0000313" key="3">
    <source>
        <dbReference type="EnsemblMetazoa" id="XP_014245997.1"/>
    </source>
</evidence>
<dbReference type="GeneID" id="106664616"/>
<dbReference type="Gene3D" id="2.60.40.10">
    <property type="entry name" value="Immunoglobulins"/>
    <property type="match status" value="2"/>
</dbReference>
<keyword evidence="4" id="KW-1185">Reference proteome</keyword>
<dbReference type="InterPro" id="IPR036238">
    <property type="entry name" value="Transglutaminase_C_sf"/>
</dbReference>
<dbReference type="EnsemblMetazoa" id="XM_014390511.1">
    <property type="protein sequence ID" value="XP_014245997.1"/>
    <property type="gene ID" value="LOC106664616"/>
</dbReference>
<dbReference type="SUPFAM" id="SSF81296">
    <property type="entry name" value="E set domains"/>
    <property type="match status" value="1"/>
</dbReference>
<dbReference type="PANTHER" id="PTHR11590:SF69">
    <property type="entry name" value="RE08173P"/>
    <property type="match status" value="1"/>
</dbReference>
<dbReference type="Gene3D" id="3.90.260.10">
    <property type="entry name" value="Transglutaminase-like"/>
    <property type="match status" value="1"/>
</dbReference>
<evidence type="ECO:0000313" key="4">
    <source>
        <dbReference type="Proteomes" id="UP000494040"/>
    </source>
</evidence>
<dbReference type="Pfam" id="PF01841">
    <property type="entry name" value="Transglut_core"/>
    <property type="match status" value="1"/>
</dbReference>
<dbReference type="SUPFAM" id="SSF49309">
    <property type="entry name" value="Transglutaminase, two C-terminal domains"/>
    <property type="match status" value="1"/>
</dbReference>
<dbReference type="RefSeq" id="XP_014245997.1">
    <property type="nucleotide sequence ID" value="XM_014390511.1"/>
</dbReference>
<dbReference type="OrthoDB" id="437511at2759"/>
<accession>A0A8I6RPT7</accession>
<feature type="domain" description="Transglutaminase-like" evidence="2">
    <location>
        <begin position="304"/>
        <end position="400"/>
    </location>
</feature>
<dbReference type="SMART" id="SM00460">
    <property type="entry name" value="TGc"/>
    <property type="match status" value="1"/>
</dbReference>
<dbReference type="SUPFAM" id="SSF54001">
    <property type="entry name" value="Cysteine proteinases"/>
    <property type="match status" value="1"/>
</dbReference>
<dbReference type="PANTHER" id="PTHR11590">
    <property type="entry name" value="PROTEIN-GLUTAMINE GAMMA-GLUTAMYLTRANSFERASE"/>
    <property type="match status" value="1"/>
</dbReference>
<evidence type="ECO:0000256" key="1">
    <source>
        <dbReference type="ARBA" id="ARBA00005968"/>
    </source>
</evidence>
<dbReference type="InterPro" id="IPR002931">
    <property type="entry name" value="Transglutaminase-like"/>
</dbReference>
<dbReference type="InterPro" id="IPR013783">
    <property type="entry name" value="Ig-like_fold"/>
</dbReference>
<evidence type="ECO:0000259" key="2">
    <source>
        <dbReference type="SMART" id="SM00460"/>
    </source>
</evidence>